<feature type="binding site" evidence="14">
    <location>
        <position position="412"/>
    </location>
    <ligand>
        <name>Zn(2+)</name>
        <dbReference type="ChEBI" id="CHEBI:29105"/>
    </ligand>
</feature>
<comment type="cofactor">
    <cofactor evidence="14">
        <name>Mg(2+)</name>
        <dbReference type="ChEBI" id="CHEBI:18420"/>
    </cofactor>
    <cofactor evidence="14">
        <name>Mn(2+)</name>
        <dbReference type="ChEBI" id="CHEBI:29035"/>
    </cofactor>
</comment>
<dbReference type="InterPro" id="IPR004149">
    <property type="entry name" value="Znf_DNAligase_C4"/>
</dbReference>
<dbReference type="GO" id="GO:0006260">
    <property type="term" value="P:DNA replication"/>
    <property type="evidence" value="ECO:0007669"/>
    <property type="project" value="UniProtKB-KW"/>
</dbReference>
<evidence type="ECO:0000256" key="14">
    <source>
        <dbReference type="HAMAP-Rule" id="MF_01588"/>
    </source>
</evidence>
<dbReference type="HAMAP" id="MF_01588">
    <property type="entry name" value="DNA_ligase_A"/>
    <property type="match status" value="1"/>
</dbReference>
<dbReference type="Gene3D" id="3.30.470.30">
    <property type="entry name" value="DNA ligase/mRNA capping enzyme"/>
    <property type="match status" value="1"/>
</dbReference>
<keyword evidence="6 14" id="KW-0479">Metal-binding</keyword>
<dbReference type="Gene3D" id="3.40.50.10190">
    <property type="entry name" value="BRCT domain"/>
    <property type="match status" value="1"/>
</dbReference>
<dbReference type="FunFam" id="2.40.50.140:FF:000012">
    <property type="entry name" value="DNA ligase"/>
    <property type="match status" value="1"/>
</dbReference>
<dbReference type="SMART" id="SM00532">
    <property type="entry name" value="LIGANc"/>
    <property type="match status" value="1"/>
</dbReference>
<evidence type="ECO:0000256" key="10">
    <source>
        <dbReference type="ARBA" id="ARBA00023027"/>
    </source>
</evidence>
<evidence type="ECO:0000256" key="8">
    <source>
        <dbReference type="ARBA" id="ARBA00022833"/>
    </source>
</evidence>
<dbReference type="SUPFAM" id="SSF56091">
    <property type="entry name" value="DNA ligase/mRNA capping enzyme, catalytic domain"/>
    <property type="match status" value="1"/>
</dbReference>
<dbReference type="GO" id="GO:0046872">
    <property type="term" value="F:metal ion binding"/>
    <property type="evidence" value="ECO:0007669"/>
    <property type="project" value="UniProtKB-KW"/>
</dbReference>
<evidence type="ECO:0000256" key="4">
    <source>
        <dbReference type="ARBA" id="ARBA00022598"/>
    </source>
</evidence>
<feature type="binding site" evidence="14">
    <location>
        <begin position="83"/>
        <end position="84"/>
    </location>
    <ligand>
        <name>NAD(+)</name>
        <dbReference type="ChEBI" id="CHEBI:57540"/>
    </ligand>
</feature>
<dbReference type="SUPFAM" id="SSF52113">
    <property type="entry name" value="BRCT domain"/>
    <property type="match status" value="1"/>
</dbReference>
<keyword evidence="5 14" id="KW-0235">DNA replication</keyword>
<dbReference type="GO" id="GO:0003677">
    <property type="term" value="F:DNA binding"/>
    <property type="evidence" value="ECO:0007669"/>
    <property type="project" value="InterPro"/>
</dbReference>
<dbReference type="NCBIfam" id="TIGR00575">
    <property type="entry name" value="dnlj"/>
    <property type="match status" value="1"/>
</dbReference>
<dbReference type="AlphaFoldDB" id="A0A7U4DQ56"/>
<dbReference type="InterPro" id="IPR001357">
    <property type="entry name" value="BRCT_dom"/>
</dbReference>
<evidence type="ECO:0000256" key="5">
    <source>
        <dbReference type="ARBA" id="ARBA00022705"/>
    </source>
</evidence>
<dbReference type="InterPro" id="IPR003583">
    <property type="entry name" value="Hlx-hairpin-Hlx_DNA-bd_motif"/>
</dbReference>
<keyword evidence="7 14" id="KW-0227">DNA damage</keyword>
<dbReference type="CDD" id="cd17748">
    <property type="entry name" value="BRCT_DNA_ligase_like"/>
    <property type="match status" value="1"/>
</dbReference>
<keyword evidence="10 14" id="KW-0520">NAD</keyword>
<evidence type="ECO:0000313" key="17">
    <source>
        <dbReference type="EMBL" id="ADW18759.1"/>
    </source>
</evidence>
<dbReference type="InterPro" id="IPR033136">
    <property type="entry name" value="DNA_ligase_CS"/>
</dbReference>
<keyword evidence="14" id="KW-0464">Manganese</keyword>
<dbReference type="GO" id="GO:0003911">
    <property type="term" value="F:DNA ligase (NAD+) activity"/>
    <property type="evidence" value="ECO:0007669"/>
    <property type="project" value="UniProtKB-UniRule"/>
</dbReference>
<evidence type="ECO:0000256" key="15">
    <source>
        <dbReference type="RuleBase" id="RU000618"/>
    </source>
</evidence>
<dbReference type="InterPro" id="IPR013839">
    <property type="entry name" value="DNAligase_adenylation"/>
</dbReference>
<dbReference type="NCBIfam" id="NF005932">
    <property type="entry name" value="PRK07956.1"/>
    <property type="match status" value="1"/>
</dbReference>
<evidence type="ECO:0000256" key="2">
    <source>
        <dbReference type="ARBA" id="ARBA00012722"/>
    </source>
</evidence>
<feature type="binding site" evidence="14">
    <location>
        <position position="318"/>
    </location>
    <ligand>
        <name>NAD(+)</name>
        <dbReference type="ChEBI" id="CHEBI:57540"/>
    </ligand>
</feature>
<dbReference type="InterPro" id="IPR012340">
    <property type="entry name" value="NA-bd_OB-fold"/>
</dbReference>
<dbReference type="Gene3D" id="1.10.287.610">
    <property type="entry name" value="Helix hairpin bin"/>
    <property type="match status" value="1"/>
</dbReference>
<dbReference type="Gene3D" id="2.40.50.140">
    <property type="entry name" value="Nucleic acid-binding proteins"/>
    <property type="match status" value="1"/>
</dbReference>
<evidence type="ECO:0000256" key="11">
    <source>
        <dbReference type="ARBA" id="ARBA00023204"/>
    </source>
</evidence>
<dbReference type="PIRSF" id="PIRSF001604">
    <property type="entry name" value="LigA"/>
    <property type="match status" value="1"/>
</dbReference>
<feature type="binding site" evidence="14">
    <location>
        <position position="415"/>
    </location>
    <ligand>
        <name>Zn(2+)</name>
        <dbReference type="ChEBI" id="CHEBI:29105"/>
    </ligand>
</feature>
<reference evidence="17 18" key="1">
    <citation type="journal article" date="2011" name="Stand. Genomic Sci.">
        <title>Complete genome sequence of Desulfobulbus propionicus type strain (1pr3).</title>
        <authorList>
            <person name="Pagani I."/>
            <person name="Lapidus A."/>
            <person name="Nolan M."/>
            <person name="Lucas S."/>
            <person name="Hammon N."/>
            <person name="Deshpande S."/>
            <person name="Cheng J.F."/>
            <person name="Chertkov O."/>
            <person name="Davenport K."/>
            <person name="Tapia R."/>
            <person name="Han C."/>
            <person name="Goodwin L."/>
            <person name="Pitluck S."/>
            <person name="Liolios K."/>
            <person name="Mavromatis K."/>
            <person name="Ivanova N."/>
            <person name="Mikhailova N."/>
            <person name="Pati A."/>
            <person name="Chen A."/>
            <person name="Palaniappan K."/>
            <person name="Land M."/>
            <person name="Hauser L."/>
            <person name="Chang Y.J."/>
            <person name="Jeffries C.D."/>
            <person name="Detter J.C."/>
            <person name="Brambilla E."/>
            <person name="Kannan K.P."/>
            <person name="Djao O.D."/>
            <person name="Rohde M."/>
            <person name="Pukall R."/>
            <person name="Spring S."/>
            <person name="Goker M."/>
            <person name="Sikorski J."/>
            <person name="Woyke T."/>
            <person name="Bristow J."/>
            <person name="Eisen J.A."/>
            <person name="Markowitz V."/>
            <person name="Hugenholtz P."/>
            <person name="Kyrpides N.C."/>
            <person name="Klenk H.P."/>
        </authorList>
    </citation>
    <scope>NUCLEOTIDE SEQUENCE [LARGE SCALE GENOMIC DNA]</scope>
    <source>
        <strain evidence="18">ATCC 33891 / DSM 2032 / 1pr3</strain>
    </source>
</reference>
<keyword evidence="18" id="KW-1185">Reference proteome</keyword>
<dbReference type="Pfam" id="PF03119">
    <property type="entry name" value="DNA_ligase_ZBD"/>
    <property type="match status" value="1"/>
</dbReference>
<sequence>MDKGRAADRLEELRGQLRFHAHRYYVLDDPIISDGEYDALFRELLALEQEYPELVTADSPSHRVGGPPLHSFAQVEHASPMLSLDNIFDVQELAAFVDKSFRFLKADGPLCFMTEPKLDGLAVELVYRQGMLAVGSTRGDGLVGEDITAQLKTVPSIPLRFINNEGIGGAEELIVRGEVFLSKQGFQLLNQQRQEAGEPLFANPRNAAAGSLRQLDPRITARRRLDFFVYGVANPDSLAAKSQEEVFHGLARLGFPVNPLVQVCATEEEIRQRYHFMLGARHDLTYEIDGIVVKINDLGLQQRLGTTARAPRWAVAWKFPATQATTVVERVEFQVGRTGAITPVAHLRPVEIDGVVVKRATLHNQDEIVRKDLYRYDTVLVQRAGDVIPEIVKVIAEKRDGRQVPILFPAECPECGQPLVQKPDEAAIRCVNPDCPAQQVQKLIHFAGKSGLDIEGLGKKNVEQLVREGLVRSIPDLFNLRMDKLASLDGWGEKSARNILEAIEQRRSLPLAQFIAALGIRHVGEVTASVLAEHFRELRELMAAKKEALLRVEGIGEQTADSVIEYFQDPLTVAMVEQLNRAGVVIRSSTAGGAPLTGRVFLFTGTLQTLSRDEAKQLVKALGAQVATSMSHRVTDVVSGEKAGSKLKKAKEMGLPILTEQQFLPLVARA</sequence>
<dbReference type="InterPro" id="IPR004150">
    <property type="entry name" value="NAD_DNA_ligase_OB"/>
</dbReference>
<comment type="function">
    <text evidence="1 14">DNA ligase that catalyzes the formation of phosphodiester linkages between 5'-phosphoryl and 3'-hydroxyl groups in double-stranded DNA using NAD as a coenzyme and as the energy source for the reaction. It is essential for DNA replication and repair of damaged DNA.</text>
</comment>
<name>A0A7U4DQ56_DESPD</name>
<dbReference type="Pfam" id="PF22745">
    <property type="entry name" value="Nlig-Ia"/>
    <property type="match status" value="1"/>
</dbReference>
<dbReference type="Gene3D" id="1.10.150.20">
    <property type="entry name" value="5' to 3' exonuclease, C-terminal subdomain"/>
    <property type="match status" value="2"/>
</dbReference>
<dbReference type="InterPro" id="IPR010994">
    <property type="entry name" value="RuvA_2-like"/>
</dbReference>
<feature type="binding site" evidence="14">
    <location>
        <begin position="34"/>
        <end position="38"/>
    </location>
    <ligand>
        <name>NAD(+)</name>
        <dbReference type="ChEBI" id="CHEBI:57540"/>
    </ligand>
</feature>
<dbReference type="SUPFAM" id="SSF50249">
    <property type="entry name" value="Nucleic acid-binding proteins"/>
    <property type="match status" value="1"/>
</dbReference>
<dbReference type="Gene3D" id="6.20.10.30">
    <property type="match status" value="1"/>
</dbReference>
<dbReference type="PROSITE" id="PS50172">
    <property type="entry name" value="BRCT"/>
    <property type="match status" value="1"/>
</dbReference>
<proteinExistence type="inferred from homology"/>
<protein>
    <recommendedName>
        <fullName evidence="3 14">DNA ligase</fullName>
        <ecNumber evidence="2 14">6.5.1.2</ecNumber>
    </recommendedName>
    <alternativeName>
        <fullName evidence="14">Polydeoxyribonucleotide synthase [NAD(+)]</fullName>
    </alternativeName>
</protein>
<evidence type="ECO:0000256" key="1">
    <source>
        <dbReference type="ARBA" id="ARBA00004067"/>
    </source>
</evidence>
<feature type="binding site" evidence="14">
    <location>
        <position position="435"/>
    </location>
    <ligand>
        <name>Zn(2+)</name>
        <dbReference type="ChEBI" id="CHEBI:29105"/>
    </ligand>
</feature>
<organism evidence="17 18">
    <name type="scientific">Desulfobulbus propionicus (strain ATCC 33891 / DSM 2032 / VKM B-1956 / 1pr3)</name>
    <dbReference type="NCBI Taxonomy" id="577650"/>
    <lineage>
        <taxon>Bacteria</taxon>
        <taxon>Pseudomonadati</taxon>
        <taxon>Thermodesulfobacteriota</taxon>
        <taxon>Desulfobulbia</taxon>
        <taxon>Desulfobulbales</taxon>
        <taxon>Desulfobulbaceae</taxon>
        <taxon>Desulfobulbus</taxon>
    </lineage>
</organism>
<dbReference type="CDD" id="cd00114">
    <property type="entry name" value="LIGANc"/>
    <property type="match status" value="1"/>
</dbReference>
<dbReference type="Pfam" id="PF12826">
    <property type="entry name" value="HHH_2"/>
    <property type="match status" value="1"/>
</dbReference>
<dbReference type="FunFam" id="1.10.150.20:FF:000007">
    <property type="entry name" value="DNA ligase"/>
    <property type="match status" value="1"/>
</dbReference>
<dbReference type="Pfam" id="PF00533">
    <property type="entry name" value="BRCT"/>
    <property type="match status" value="1"/>
</dbReference>
<evidence type="ECO:0000256" key="7">
    <source>
        <dbReference type="ARBA" id="ARBA00022763"/>
    </source>
</evidence>
<dbReference type="EMBL" id="CP002364">
    <property type="protein sequence ID" value="ADW18759.1"/>
    <property type="molecule type" value="Genomic_DNA"/>
</dbReference>
<dbReference type="PROSITE" id="PS01056">
    <property type="entry name" value="DNA_LIGASE_N2"/>
    <property type="match status" value="1"/>
</dbReference>
<evidence type="ECO:0000256" key="6">
    <source>
        <dbReference type="ARBA" id="ARBA00022723"/>
    </source>
</evidence>
<feature type="binding site" evidence="14">
    <location>
        <position position="138"/>
    </location>
    <ligand>
        <name>NAD(+)</name>
        <dbReference type="ChEBI" id="CHEBI:57540"/>
    </ligand>
</feature>
<gene>
    <name evidence="14" type="primary">ligA</name>
    <name evidence="17" type="ordered locus">Despr_2623</name>
</gene>
<dbReference type="InterPro" id="IPR013840">
    <property type="entry name" value="DNAligase_N"/>
</dbReference>
<dbReference type="SMART" id="SM00292">
    <property type="entry name" value="BRCT"/>
    <property type="match status" value="1"/>
</dbReference>
<dbReference type="FunFam" id="1.10.287.610:FF:000002">
    <property type="entry name" value="DNA ligase"/>
    <property type="match status" value="1"/>
</dbReference>
<evidence type="ECO:0000256" key="13">
    <source>
        <dbReference type="ARBA" id="ARBA00060881"/>
    </source>
</evidence>
<dbReference type="RefSeq" id="WP_015725285.1">
    <property type="nucleotide sequence ID" value="NC_014972.1"/>
</dbReference>
<dbReference type="PANTHER" id="PTHR23389:SF9">
    <property type="entry name" value="DNA LIGASE"/>
    <property type="match status" value="1"/>
</dbReference>
<feature type="binding site" evidence="14">
    <location>
        <position position="178"/>
    </location>
    <ligand>
        <name>NAD(+)</name>
        <dbReference type="ChEBI" id="CHEBI:57540"/>
    </ligand>
</feature>
<dbReference type="SUPFAM" id="SSF47781">
    <property type="entry name" value="RuvA domain 2-like"/>
    <property type="match status" value="1"/>
</dbReference>
<evidence type="ECO:0000256" key="3">
    <source>
        <dbReference type="ARBA" id="ARBA00013308"/>
    </source>
</evidence>
<dbReference type="InterPro" id="IPR018239">
    <property type="entry name" value="DNA_ligase_AS"/>
</dbReference>
<feature type="binding site" evidence="14">
    <location>
        <position position="430"/>
    </location>
    <ligand>
        <name>Zn(2+)</name>
        <dbReference type="ChEBI" id="CHEBI:29105"/>
    </ligand>
</feature>
<dbReference type="InterPro" id="IPR001679">
    <property type="entry name" value="DNA_ligase"/>
</dbReference>
<evidence type="ECO:0000256" key="9">
    <source>
        <dbReference type="ARBA" id="ARBA00022842"/>
    </source>
</evidence>
<dbReference type="Pfam" id="PF03120">
    <property type="entry name" value="OB_DNA_ligase"/>
    <property type="match status" value="1"/>
</dbReference>
<dbReference type="SMART" id="SM00278">
    <property type="entry name" value="HhH1"/>
    <property type="match status" value="3"/>
</dbReference>
<dbReference type="GO" id="GO:0005829">
    <property type="term" value="C:cytosol"/>
    <property type="evidence" value="ECO:0007669"/>
    <property type="project" value="TreeGrafter"/>
</dbReference>
<dbReference type="Pfam" id="PF01653">
    <property type="entry name" value="DNA_ligase_aden"/>
    <property type="match status" value="1"/>
</dbReference>
<keyword evidence="8 14" id="KW-0862">Zinc</keyword>
<comment type="similarity">
    <text evidence="13 14">Belongs to the NAD-dependent DNA ligase family. LigA subfamily.</text>
</comment>
<dbReference type="EC" id="6.5.1.2" evidence="2 14"/>
<dbReference type="FunFam" id="3.30.470.30:FF:000001">
    <property type="entry name" value="DNA ligase"/>
    <property type="match status" value="1"/>
</dbReference>
<dbReference type="KEGG" id="dpr:Despr_2623"/>
<accession>A0A7U4DQ56</accession>
<dbReference type="Proteomes" id="UP000006365">
    <property type="component" value="Chromosome"/>
</dbReference>
<dbReference type="Pfam" id="PF14520">
    <property type="entry name" value="HHH_5"/>
    <property type="match status" value="1"/>
</dbReference>
<evidence type="ECO:0000313" key="18">
    <source>
        <dbReference type="Proteomes" id="UP000006365"/>
    </source>
</evidence>
<dbReference type="FunFam" id="1.10.150.20:FF:000006">
    <property type="entry name" value="DNA ligase"/>
    <property type="match status" value="1"/>
</dbReference>
<evidence type="ECO:0000256" key="12">
    <source>
        <dbReference type="ARBA" id="ARBA00034005"/>
    </source>
</evidence>
<evidence type="ECO:0000259" key="16">
    <source>
        <dbReference type="PROSITE" id="PS50172"/>
    </source>
</evidence>
<feature type="binding site" evidence="14">
    <location>
        <position position="115"/>
    </location>
    <ligand>
        <name>NAD(+)</name>
        <dbReference type="ChEBI" id="CHEBI:57540"/>
    </ligand>
</feature>
<comment type="catalytic activity">
    <reaction evidence="12 14 15">
        <text>NAD(+) + (deoxyribonucleotide)n-3'-hydroxyl + 5'-phospho-(deoxyribonucleotide)m = (deoxyribonucleotide)n+m + AMP + beta-nicotinamide D-nucleotide.</text>
        <dbReference type="EC" id="6.5.1.2"/>
    </reaction>
</comment>
<dbReference type="GO" id="GO:0006281">
    <property type="term" value="P:DNA repair"/>
    <property type="evidence" value="ECO:0007669"/>
    <property type="project" value="UniProtKB-KW"/>
</dbReference>
<dbReference type="InterPro" id="IPR041663">
    <property type="entry name" value="DisA/LigA_HHH"/>
</dbReference>
<keyword evidence="11 14" id="KW-0234">DNA repair</keyword>
<dbReference type="InterPro" id="IPR036420">
    <property type="entry name" value="BRCT_dom_sf"/>
</dbReference>
<dbReference type="PANTHER" id="PTHR23389">
    <property type="entry name" value="CHROMOSOME TRANSMISSION FIDELITY FACTOR 18"/>
    <property type="match status" value="1"/>
</dbReference>
<feature type="domain" description="BRCT" evidence="16">
    <location>
        <begin position="591"/>
        <end position="670"/>
    </location>
</feature>
<dbReference type="PROSITE" id="PS01055">
    <property type="entry name" value="DNA_LIGASE_N1"/>
    <property type="match status" value="1"/>
</dbReference>
<feature type="binding site" evidence="14">
    <location>
        <position position="294"/>
    </location>
    <ligand>
        <name>NAD(+)</name>
        <dbReference type="ChEBI" id="CHEBI:57540"/>
    </ligand>
</feature>
<feature type="active site" description="N6-AMP-lysine intermediate" evidence="14">
    <location>
        <position position="117"/>
    </location>
</feature>
<keyword evidence="9 14" id="KW-0460">Magnesium</keyword>
<keyword evidence="4 14" id="KW-0436">Ligase</keyword>